<dbReference type="Proteomes" id="UP000016936">
    <property type="component" value="Unassembled WGS sequence"/>
</dbReference>
<reference evidence="1 2" key="1">
    <citation type="journal article" date="2012" name="PLoS Pathog.">
        <title>Diverse lifestyles and strategies of plant pathogenesis encoded in the genomes of eighteen Dothideomycetes fungi.</title>
        <authorList>
            <person name="Ohm R.A."/>
            <person name="Feau N."/>
            <person name="Henrissat B."/>
            <person name="Schoch C.L."/>
            <person name="Horwitz B.A."/>
            <person name="Barry K.W."/>
            <person name="Condon B.J."/>
            <person name="Copeland A.C."/>
            <person name="Dhillon B."/>
            <person name="Glaser F."/>
            <person name="Hesse C.N."/>
            <person name="Kosti I."/>
            <person name="LaButti K."/>
            <person name="Lindquist E.A."/>
            <person name="Lucas S."/>
            <person name="Salamov A.A."/>
            <person name="Bradshaw R.E."/>
            <person name="Ciuffetti L."/>
            <person name="Hamelin R.C."/>
            <person name="Kema G.H.J."/>
            <person name="Lawrence C."/>
            <person name="Scott J.A."/>
            <person name="Spatafora J.W."/>
            <person name="Turgeon B.G."/>
            <person name="de Wit P.J.G.M."/>
            <person name="Zhong S."/>
            <person name="Goodwin S.B."/>
            <person name="Grigoriev I.V."/>
        </authorList>
    </citation>
    <scope>NUCLEOTIDE SEQUENCE [LARGE SCALE GENOMIC DNA]</scope>
    <source>
        <strain evidence="2">C5 / ATCC 48332 / race O</strain>
    </source>
</reference>
<keyword evidence="2" id="KW-1185">Reference proteome</keyword>
<dbReference type="OrthoDB" id="10303950at2759"/>
<reference evidence="2" key="2">
    <citation type="journal article" date="2013" name="PLoS Genet.">
        <title>Comparative genome structure, secondary metabolite, and effector coding capacity across Cochliobolus pathogens.</title>
        <authorList>
            <person name="Condon B.J."/>
            <person name="Leng Y."/>
            <person name="Wu D."/>
            <person name="Bushley K.E."/>
            <person name="Ohm R.A."/>
            <person name="Otillar R."/>
            <person name="Martin J."/>
            <person name="Schackwitz W."/>
            <person name="Grimwood J."/>
            <person name="MohdZainudin N."/>
            <person name="Xue C."/>
            <person name="Wang R."/>
            <person name="Manning V.A."/>
            <person name="Dhillon B."/>
            <person name="Tu Z.J."/>
            <person name="Steffenson B.J."/>
            <person name="Salamov A."/>
            <person name="Sun H."/>
            <person name="Lowry S."/>
            <person name="LaButti K."/>
            <person name="Han J."/>
            <person name="Copeland A."/>
            <person name="Lindquist E."/>
            <person name="Barry K."/>
            <person name="Schmutz J."/>
            <person name="Baker S.E."/>
            <person name="Ciuffetti L.M."/>
            <person name="Grigoriev I.V."/>
            <person name="Zhong S."/>
            <person name="Turgeon B.G."/>
        </authorList>
    </citation>
    <scope>NUCLEOTIDE SEQUENCE [LARGE SCALE GENOMIC DNA]</scope>
    <source>
        <strain evidence="2">C5 / ATCC 48332 / race O</strain>
    </source>
</reference>
<dbReference type="AlphaFoldDB" id="M2U7Y8"/>
<evidence type="ECO:0000313" key="1">
    <source>
        <dbReference type="EMBL" id="EMD89851.1"/>
    </source>
</evidence>
<protein>
    <submittedName>
        <fullName evidence="1">Uncharacterized protein</fullName>
    </submittedName>
</protein>
<organism evidence="1 2">
    <name type="scientific">Cochliobolus heterostrophus (strain C5 / ATCC 48332 / race O)</name>
    <name type="common">Southern corn leaf blight fungus</name>
    <name type="synonym">Bipolaris maydis</name>
    <dbReference type="NCBI Taxonomy" id="701091"/>
    <lineage>
        <taxon>Eukaryota</taxon>
        <taxon>Fungi</taxon>
        <taxon>Dikarya</taxon>
        <taxon>Ascomycota</taxon>
        <taxon>Pezizomycotina</taxon>
        <taxon>Dothideomycetes</taxon>
        <taxon>Pleosporomycetidae</taxon>
        <taxon>Pleosporales</taxon>
        <taxon>Pleosporineae</taxon>
        <taxon>Pleosporaceae</taxon>
        <taxon>Bipolaris</taxon>
    </lineage>
</organism>
<proteinExistence type="predicted"/>
<name>M2U7Y8_COCH5</name>
<sequence>MDVVLSQLLPWLRHRERGIAVRCFIHVMPVFFSHRLSTPSPDLIQQARAIPPNLIVFFLHRK</sequence>
<dbReference type="EMBL" id="KB445578">
    <property type="protein sequence ID" value="EMD89851.1"/>
    <property type="molecule type" value="Genomic_DNA"/>
</dbReference>
<dbReference type="HOGENOM" id="CLU_2904028_0_0_1"/>
<gene>
    <name evidence="1" type="ORF">COCHEDRAFT_1022051</name>
</gene>
<evidence type="ECO:0000313" key="2">
    <source>
        <dbReference type="Proteomes" id="UP000016936"/>
    </source>
</evidence>
<accession>M2U7Y8</accession>